<dbReference type="EnsemblMetazoa" id="XM_031926478">
    <property type="protein sequence ID" value="XP_031782338"/>
    <property type="gene ID" value="LOC116416790"/>
</dbReference>
<evidence type="ECO:0000256" key="2">
    <source>
        <dbReference type="SAM" id="SignalP"/>
    </source>
</evidence>
<dbReference type="GeneID" id="116416790"/>
<dbReference type="RefSeq" id="XP_031782338.1">
    <property type="nucleotide sequence ID" value="XM_031926478.2"/>
</dbReference>
<protein>
    <submittedName>
        <fullName evidence="3">Uncharacterized protein</fullName>
    </submittedName>
</protein>
<feature type="compositionally biased region" description="Basic and acidic residues" evidence="1">
    <location>
        <begin position="113"/>
        <end position="164"/>
    </location>
</feature>
<evidence type="ECO:0000313" key="4">
    <source>
        <dbReference type="Proteomes" id="UP000002358"/>
    </source>
</evidence>
<accession>A0A7M7T8H2</accession>
<feature type="chain" id="PRO_5029686438" evidence="2">
    <location>
        <begin position="18"/>
        <end position="539"/>
    </location>
</feature>
<feature type="compositionally biased region" description="Basic residues" evidence="1">
    <location>
        <begin position="481"/>
        <end position="490"/>
    </location>
</feature>
<name>A0A7M7T8H2_NASVI</name>
<sequence>MVLWSFVLLLWIGLGTSYPMTKLEPVSSNTTMADQTMVEVGATHTGKVELTLPFKISTKEELITWVTYAMRIMASRINITLASANPEVMPPERMEKLKNSSVVINNFLEKMNNDERTRLSGDERNMPDKRLNSMQDDRRMPSDEKRYQQDERRRQPDEMRRPQEPGKTVKTASMGGVKYDSRMEDMRRTTPPTTNCKKLERQLYRLTSTTENPNARNDMGVNVDIHASRPMSHQEQTRPLTFTNPFTKYIQELALINPYDHPDNKVFRDPDIFPPFNVQQHQNGYIPLPVRPAYHEENLKQYYAMANGQNVSQPSMFGVRTDPLGSLQLVPSRNNYHSPPITSQTTRTELADLNSGTIGIAFQQPHTIPFSTTLRPVLSVPFEAVITITRDSESSTPSSIMRPEKVSAVMLPPKRNSSSSQRGTKTPTSSSQKKKKNKNRDSSHSASATNVQDSLAPSSQKSKKNNSGKTTVQFDGDKSQRVSKSKKKKEKPPSTMFSALKFLVRMLTLVNGNATSPAVSNVFSKISKKGPNSKLLQVK</sequence>
<feature type="signal peptide" evidence="2">
    <location>
        <begin position="1"/>
        <end position="17"/>
    </location>
</feature>
<organism evidence="3 4">
    <name type="scientific">Nasonia vitripennis</name>
    <name type="common">Parasitic wasp</name>
    <dbReference type="NCBI Taxonomy" id="7425"/>
    <lineage>
        <taxon>Eukaryota</taxon>
        <taxon>Metazoa</taxon>
        <taxon>Ecdysozoa</taxon>
        <taxon>Arthropoda</taxon>
        <taxon>Hexapoda</taxon>
        <taxon>Insecta</taxon>
        <taxon>Pterygota</taxon>
        <taxon>Neoptera</taxon>
        <taxon>Endopterygota</taxon>
        <taxon>Hymenoptera</taxon>
        <taxon>Apocrita</taxon>
        <taxon>Proctotrupomorpha</taxon>
        <taxon>Chalcidoidea</taxon>
        <taxon>Pteromalidae</taxon>
        <taxon>Pteromalinae</taxon>
        <taxon>Nasonia</taxon>
    </lineage>
</organism>
<feature type="compositionally biased region" description="Polar residues" evidence="1">
    <location>
        <begin position="446"/>
        <end position="457"/>
    </location>
</feature>
<dbReference type="OrthoDB" id="7700987at2759"/>
<feature type="region of interest" description="Disordered" evidence="1">
    <location>
        <begin position="113"/>
        <end position="174"/>
    </location>
</feature>
<keyword evidence="4" id="KW-1185">Reference proteome</keyword>
<reference evidence="3" key="1">
    <citation type="submission" date="2021-01" db="UniProtKB">
        <authorList>
            <consortium name="EnsemblMetazoa"/>
        </authorList>
    </citation>
    <scope>IDENTIFICATION</scope>
</reference>
<proteinExistence type="predicted"/>
<dbReference type="AlphaFoldDB" id="A0A7M7T8H2"/>
<keyword evidence="2" id="KW-0732">Signal</keyword>
<dbReference type="KEGG" id="nvi:116416790"/>
<dbReference type="InParanoid" id="A0A7M7T8H2"/>
<evidence type="ECO:0000256" key="1">
    <source>
        <dbReference type="SAM" id="MobiDB-lite"/>
    </source>
</evidence>
<dbReference type="Proteomes" id="UP000002358">
    <property type="component" value="Chromosome 3"/>
</dbReference>
<feature type="region of interest" description="Disordered" evidence="1">
    <location>
        <begin position="390"/>
        <end position="494"/>
    </location>
</feature>
<evidence type="ECO:0000313" key="3">
    <source>
        <dbReference type="EnsemblMetazoa" id="XP_031782338"/>
    </source>
</evidence>